<evidence type="ECO:0000313" key="7">
    <source>
        <dbReference type="EMBL" id="QOR71202.1"/>
    </source>
</evidence>
<evidence type="ECO:0000256" key="2">
    <source>
        <dbReference type="ARBA" id="ARBA00006363"/>
    </source>
</evidence>
<dbReference type="InterPro" id="IPR051917">
    <property type="entry name" value="Transposase-Integrase"/>
</dbReference>
<dbReference type="GO" id="GO:0004803">
    <property type="term" value="F:transposase activity"/>
    <property type="evidence" value="ECO:0007669"/>
    <property type="project" value="InterPro"/>
</dbReference>
<proteinExistence type="inferred from homology"/>
<name>A0A7M1SWT6_9MICO</name>
<evidence type="ECO:0000259" key="6">
    <source>
        <dbReference type="PROSITE" id="PS50994"/>
    </source>
</evidence>
<dbReference type="PROSITE" id="PS50994">
    <property type="entry name" value="INTEGRASE"/>
    <property type="match status" value="1"/>
</dbReference>
<dbReference type="InterPro" id="IPR001598">
    <property type="entry name" value="Transposase_IS30_CS"/>
</dbReference>
<comment type="function">
    <text evidence="1">Required for the transposition of the insertion element.</text>
</comment>
<dbReference type="Gene3D" id="3.30.420.10">
    <property type="entry name" value="Ribonuclease H-like superfamily/Ribonuclease H"/>
    <property type="match status" value="1"/>
</dbReference>
<gene>
    <name evidence="7" type="ORF">IM660_02510</name>
</gene>
<dbReference type="InterPro" id="IPR009057">
    <property type="entry name" value="Homeodomain-like_sf"/>
</dbReference>
<organism evidence="7 8">
    <name type="scientific">Ruania alkalisoli</name>
    <dbReference type="NCBI Taxonomy" id="2779775"/>
    <lineage>
        <taxon>Bacteria</taxon>
        <taxon>Bacillati</taxon>
        <taxon>Actinomycetota</taxon>
        <taxon>Actinomycetes</taxon>
        <taxon>Micrococcales</taxon>
        <taxon>Ruaniaceae</taxon>
        <taxon>Ruania</taxon>
    </lineage>
</organism>
<dbReference type="InterPro" id="IPR036388">
    <property type="entry name" value="WH-like_DNA-bd_sf"/>
</dbReference>
<protein>
    <submittedName>
        <fullName evidence="7">IS30 family transposase</fullName>
    </submittedName>
</protein>
<dbReference type="InterPro" id="IPR002514">
    <property type="entry name" value="Transposase_8"/>
</dbReference>
<dbReference type="NCBIfam" id="NF033563">
    <property type="entry name" value="transpos_IS30"/>
    <property type="match status" value="1"/>
</dbReference>
<dbReference type="InterPro" id="IPR025246">
    <property type="entry name" value="IS30-like_HTH"/>
</dbReference>
<dbReference type="InterPro" id="IPR036397">
    <property type="entry name" value="RNaseH_sf"/>
</dbReference>
<keyword evidence="8" id="KW-1185">Reference proteome</keyword>
<dbReference type="SUPFAM" id="SSF46689">
    <property type="entry name" value="Homeodomain-like"/>
    <property type="match status" value="1"/>
</dbReference>
<dbReference type="KEGG" id="halt:IM660_02510"/>
<dbReference type="InterPro" id="IPR053392">
    <property type="entry name" value="Transposase_IS30-like"/>
</dbReference>
<keyword evidence="4" id="KW-0238">DNA-binding</keyword>
<keyword evidence="3" id="KW-0815">Transposition</keyword>
<dbReference type="PANTHER" id="PTHR10948:SF23">
    <property type="entry name" value="TRANSPOSASE INSI FOR INSERTION SEQUENCE ELEMENT IS30A-RELATED"/>
    <property type="match status" value="1"/>
</dbReference>
<dbReference type="GO" id="GO:0003677">
    <property type="term" value="F:DNA binding"/>
    <property type="evidence" value="ECO:0007669"/>
    <property type="project" value="UniProtKB-KW"/>
</dbReference>
<evidence type="ECO:0000256" key="1">
    <source>
        <dbReference type="ARBA" id="ARBA00002190"/>
    </source>
</evidence>
<dbReference type="GO" id="GO:0015074">
    <property type="term" value="P:DNA integration"/>
    <property type="evidence" value="ECO:0007669"/>
    <property type="project" value="InterPro"/>
</dbReference>
<dbReference type="InterPro" id="IPR001584">
    <property type="entry name" value="Integrase_cat-core"/>
</dbReference>
<evidence type="ECO:0000256" key="5">
    <source>
        <dbReference type="ARBA" id="ARBA00023172"/>
    </source>
</evidence>
<dbReference type="Pfam" id="PF01527">
    <property type="entry name" value="HTH_Tnp_1"/>
    <property type="match status" value="1"/>
</dbReference>
<dbReference type="Gene3D" id="1.10.10.10">
    <property type="entry name" value="Winged helix-like DNA-binding domain superfamily/Winged helix DNA-binding domain"/>
    <property type="match status" value="1"/>
</dbReference>
<dbReference type="SUPFAM" id="SSF53098">
    <property type="entry name" value="Ribonuclease H-like"/>
    <property type="match status" value="1"/>
</dbReference>
<dbReference type="PANTHER" id="PTHR10948">
    <property type="entry name" value="TRANSPOSASE"/>
    <property type="match status" value="1"/>
</dbReference>
<dbReference type="Pfam" id="PF13936">
    <property type="entry name" value="HTH_38"/>
    <property type="match status" value="1"/>
</dbReference>
<keyword evidence="5" id="KW-0233">DNA recombination</keyword>
<dbReference type="PROSITE" id="PS01043">
    <property type="entry name" value="TRANSPOSASE_IS30"/>
    <property type="match status" value="1"/>
</dbReference>
<sequence length="415" mass="47149">MDGVAVVRVLSWEFRVEALSRVEDGEALASVARRMGFNKETLRDWVAEYGYRFRSGRHGGGARPRVEFADGWQTRPVVHTGHGRRLDIYHRTLIEVYRAQGKTHAQIAGLVGCSASTITREINKHRTAGGHYFARRAQVGADRLKRRPKMAKLEQNTHLRRVVVECLNKHFSPGQVVLHLRRHYLDREDMRVSHETIYQALYVQGRGSLREEIRREKALRTGRTTRIPRSRLTTGRTRSWVEGCHISTRPAEAADRAVPGHWEGDLVLGAKNQSAIITLVERASRFTLIRRLPADHLTGTVTAELVAMMSSLPQALRKSLTWDQGDELARHRDFTIATNMAVYFCDPHSPWQRGTNENTNGLIREFFPKGINFRTVFDADIHTAQDLLNIRPRATLDGMTPAEKLDQLITSALTT</sequence>
<feature type="domain" description="Integrase catalytic" evidence="6">
    <location>
        <begin position="246"/>
        <end position="409"/>
    </location>
</feature>
<dbReference type="GO" id="GO:0006313">
    <property type="term" value="P:DNA transposition"/>
    <property type="evidence" value="ECO:0007669"/>
    <property type="project" value="InterPro"/>
</dbReference>
<dbReference type="AlphaFoldDB" id="A0A7M1SWT6"/>
<accession>A0A7M1SWT6</accession>
<evidence type="ECO:0000313" key="8">
    <source>
        <dbReference type="Proteomes" id="UP000593758"/>
    </source>
</evidence>
<reference evidence="7 8" key="1">
    <citation type="submission" date="2020-10" db="EMBL/GenBank/DDBJ databases">
        <title>Haloactinobacterium sp. RN3S43, a bacterium isolated from saline soil.</title>
        <authorList>
            <person name="Sun J.-Q."/>
        </authorList>
    </citation>
    <scope>NUCLEOTIDE SEQUENCE [LARGE SCALE GENOMIC DNA]</scope>
    <source>
        <strain evidence="7 8">RN3S43</strain>
    </source>
</reference>
<comment type="similarity">
    <text evidence="2">Belongs to the transposase IS30 family.</text>
</comment>
<dbReference type="Proteomes" id="UP000593758">
    <property type="component" value="Chromosome"/>
</dbReference>
<dbReference type="EMBL" id="CP063169">
    <property type="protein sequence ID" value="QOR71202.1"/>
    <property type="molecule type" value="Genomic_DNA"/>
</dbReference>
<evidence type="ECO:0000256" key="4">
    <source>
        <dbReference type="ARBA" id="ARBA00023125"/>
    </source>
</evidence>
<dbReference type="GO" id="GO:0005829">
    <property type="term" value="C:cytosol"/>
    <property type="evidence" value="ECO:0007669"/>
    <property type="project" value="TreeGrafter"/>
</dbReference>
<evidence type="ECO:0000256" key="3">
    <source>
        <dbReference type="ARBA" id="ARBA00022578"/>
    </source>
</evidence>
<dbReference type="InterPro" id="IPR012337">
    <property type="entry name" value="RNaseH-like_sf"/>
</dbReference>
<dbReference type="Pfam" id="PF00665">
    <property type="entry name" value="rve"/>
    <property type="match status" value="1"/>
</dbReference>